<evidence type="ECO:0000313" key="2">
    <source>
        <dbReference type="Proteomes" id="UP000192656"/>
    </source>
</evidence>
<dbReference type="SUPFAM" id="SSF47598">
    <property type="entry name" value="Ribbon-helix-helix"/>
    <property type="match status" value="1"/>
</dbReference>
<evidence type="ECO:0008006" key="3">
    <source>
        <dbReference type="Google" id="ProtNLM"/>
    </source>
</evidence>
<dbReference type="GO" id="GO:0006355">
    <property type="term" value="P:regulation of DNA-templated transcription"/>
    <property type="evidence" value="ECO:0007669"/>
    <property type="project" value="InterPro"/>
</dbReference>
<dbReference type="InterPro" id="IPR010985">
    <property type="entry name" value="Ribbon_hlx_hlx"/>
</dbReference>
<name>A0A1W2A858_9HYPH</name>
<dbReference type="RefSeq" id="WP_170923185.1">
    <property type="nucleotide sequence ID" value="NZ_FWXR01000004.1"/>
</dbReference>
<evidence type="ECO:0000313" key="1">
    <source>
        <dbReference type="EMBL" id="SMC56773.1"/>
    </source>
</evidence>
<organism evidence="1 2">
    <name type="scientific">Fulvimarina manganoxydans</name>
    <dbReference type="NCBI Taxonomy" id="937218"/>
    <lineage>
        <taxon>Bacteria</taxon>
        <taxon>Pseudomonadati</taxon>
        <taxon>Pseudomonadota</taxon>
        <taxon>Alphaproteobacteria</taxon>
        <taxon>Hyphomicrobiales</taxon>
        <taxon>Aurantimonadaceae</taxon>
        <taxon>Fulvimarina</taxon>
    </lineage>
</organism>
<dbReference type="EMBL" id="FWXR01000004">
    <property type="protein sequence ID" value="SMC56773.1"/>
    <property type="molecule type" value="Genomic_DNA"/>
</dbReference>
<proteinExistence type="predicted"/>
<dbReference type="STRING" id="937218.SAMN06297251_10418"/>
<protein>
    <recommendedName>
        <fullName evidence="3">Ribbon-helix-helix protein, copG family</fullName>
    </recommendedName>
</protein>
<keyword evidence="2" id="KW-1185">Reference proteome</keyword>
<dbReference type="Proteomes" id="UP000192656">
    <property type="component" value="Unassembled WGS sequence"/>
</dbReference>
<accession>A0A1W2A858</accession>
<reference evidence="1 2" key="1">
    <citation type="submission" date="2017-04" db="EMBL/GenBank/DDBJ databases">
        <authorList>
            <person name="Afonso C.L."/>
            <person name="Miller P.J."/>
            <person name="Scott M.A."/>
            <person name="Spackman E."/>
            <person name="Goraichik I."/>
            <person name="Dimitrov K.M."/>
            <person name="Suarez D.L."/>
            <person name="Swayne D.E."/>
        </authorList>
    </citation>
    <scope>NUCLEOTIDE SEQUENCE [LARGE SCALE GENOMIC DNA]</scope>
    <source>
        <strain evidence="1 2">CGMCC 1.10972</strain>
    </source>
</reference>
<dbReference type="AlphaFoldDB" id="A0A1W2A858"/>
<gene>
    <name evidence="1" type="ORF">SAMN06297251_10418</name>
</gene>
<sequence>MKTLTVPVAPDIEPRLQAIADRRGISLERLIEEALTTYVVHDAFALLMGIGEVKH</sequence>